<dbReference type="RefSeq" id="WP_317140643.1">
    <property type="nucleotide sequence ID" value="NZ_CP118157.1"/>
</dbReference>
<feature type="transmembrane region" description="Helical" evidence="9">
    <location>
        <begin position="27"/>
        <end position="46"/>
    </location>
</feature>
<evidence type="ECO:0000256" key="4">
    <source>
        <dbReference type="ARBA" id="ARBA00022679"/>
    </source>
</evidence>
<dbReference type="GO" id="GO:0016763">
    <property type="term" value="F:pentosyltransferase activity"/>
    <property type="evidence" value="ECO:0007669"/>
    <property type="project" value="TreeGrafter"/>
</dbReference>
<evidence type="ECO:0000256" key="6">
    <source>
        <dbReference type="ARBA" id="ARBA00022989"/>
    </source>
</evidence>
<dbReference type="EMBL" id="CP118157">
    <property type="protein sequence ID" value="WOF24171.1"/>
    <property type="molecule type" value="Genomic_DNA"/>
</dbReference>
<accession>A0AA97FIG4</accession>
<dbReference type="PANTHER" id="PTHR33908">
    <property type="entry name" value="MANNOSYLTRANSFERASE YKCB-RELATED"/>
    <property type="match status" value="1"/>
</dbReference>
<feature type="transmembrane region" description="Helical" evidence="9">
    <location>
        <begin position="226"/>
        <end position="241"/>
    </location>
</feature>
<feature type="transmembrane region" description="Helical" evidence="9">
    <location>
        <begin position="339"/>
        <end position="362"/>
    </location>
</feature>
<dbReference type="PANTHER" id="PTHR33908:SF11">
    <property type="entry name" value="MEMBRANE PROTEIN"/>
    <property type="match status" value="1"/>
</dbReference>
<proteinExistence type="predicted"/>
<evidence type="ECO:0000256" key="9">
    <source>
        <dbReference type="SAM" id="Phobius"/>
    </source>
</evidence>
<keyword evidence="4" id="KW-0808">Transferase</keyword>
<dbReference type="KEGG" id="mbet:N8K70_05740"/>
<keyword evidence="3" id="KW-0328">Glycosyltransferase</keyword>
<dbReference type="Proteomes" id="UP001305498">
    <property type="component" value="Chromosome"/>
</dbReference>
<dbReference type="GO" id="GO:0009103">
    <property type="term" value="P:lipopolysaccharide biosynthetic process"/>
    <property type="evidence" value="ECO:0007669"/>
    <property type="project" value="UniProtKB-ARBA"/>
</dbReference>
<organism evidence="10 11">
    <name type="scientific">Microbacterium betulae</name>
    <dbReference type="NCBI Taxonomy" id="2981139"/>
    <lineage>
        <taxon>Bacteria</taxon>
        <taxon>Bacillati</taxon>
        <taxon>Actinomycetota</taxon>
        <taxon>Actinomycetes</taxon>
        <taxon>Micrococcales</taxon>
        <taxon>Microbacteriaceae</taxon>
        <taxon>Microbacterium</taxon>
    </lineage>
</organism>
<comment type="subcellular location">
    <subcellularLocation>
        <location evidence="1">Cell membrane</location>
        <topology evidence="1">Multi-pass membrane protein</topology>
    </subcellularLocation>
</comment>
<dbReference type="InterPro" id="IPR050297">
    <property type="entry name" value="LipidA_mod_glycosyltrf_83"/>
</dbReference>
<keyword evidence="11" id="KW-1185">Reference proteome</keyword>
<protein>
    <submittedName>
        <fullName evidence="10">DUF2142 domain-containing protein</fullName>
    </submittedName>
</protein>
<evidence type="ECO:0000256" key="1">
    <source>
        <dbReference type="ARBA" id="ARBA00004651"/>
    </source>
</evidence>
<dbReference type="Pfam" id="PF09913">
    <property type="entry name" value="DUF2142"/>
    <property type="match status" value="1"/>
</dbReference>
<evidence type="ECO:0000256" key="7">
    <source>
        <dbReference type="ARBA" id="ARBA00023136"/>
    </source>
</evidence>
<evidence type="ECO:0000256" key="2">
    <source>
        <dbReference type="ARBA" id="ARBA00022475"/>
    </source>
</evidence>
<feature type="transmembrane region" description="Helical" evidence="9">
    <location>
        <begin position="201"/>
        <end position="219"/>
    </location>
</feature>
<keyword evidence="5 9" id="KW-0812">Transmembrane</keyword>
<name>A0AA97FIG4_9MICO</name>
<feature type="transmembrane region" description="Helical" evidence="9">
    <location>
        <begin position="477"/>
        <end position="498"/>
    </location>
</feature>
<dbReference type="InterPro" id="IPR018674">
    <property type="entry name" value="DUF2142_membrane"/>
</dbReference>
<evidence type="ECO:0000313" key="10">
    <source>
        <dbReference type="EMBL" id="WOF24171.1"/>
    </source>
</evidence>
<gene>
    <name evidence="10" type="ORF">N8K70_05740</name>
</gene>
<evidence type="ECO:0000256" key="8">
    <source>
        <dbReference type="SAM" id="MobiDB-lite"/>
    </source>
</evidence>
<reference evidence="10 11" key="1">
    <citation type="submission" date="2023-02" db="EMBL/GenBank/DDBJ databases">
        <title>Microbacterium betulae sp. nov., isolated from birch wood.</title>
        <authorList>
            <person name="Pasciak M."/>
            <person name="Pawlik K.J."/>
            <person name="Martynowski D."/>
            <person name="Laczmanski L."/>
            <person name="Ciekot J."/>
            <person name="Szponar B."/>
            <person name="Wojcik-Fatla A."/>
            <person name="Mackiewicz B."/>
            <person name="Farian E."/>
            <person name="Cholewa G."/>
            <person name="Cholewa A."/>
            <person name="Dutkiewicz J."/>
        </authorList>
    </citation>
    <scope>NUCLEOTIDE SEQUENCE [LARGE SCALE GENOMIC DNA]</scope>
    <source>
        <strain evidence="10 11">AB</strain>
    </source>
</reference>
<feature type="transmembrane region" description="Helical" evidence="9">
    <location>
        <begin position="143"/>
        <end position="164"/>
    </location>
</feature>
<dbReference type="AlphaFoldDB" id="A0AA97FIG4"/>
<feature type="transmembrane region" description="Helical" evidence="9">
    <location>
        <begin position="176"/>
        <end position="195"/>
    </location>
</feature>
<evidence type="ECO:0000256" key="3">
    <source>
        <dbReference type="ARBA" id="ARBA00022676"/>
    </source>
</evidence>
<feature type="region of interest" description="Disordered" evidence="8">
    <location>
        <begin position="1"/>
        <end position="20"/>
    </location>
</feature>
<feature type="transmembrane region" description="Helical" evidence="9">
    <location>
        <begin position="434"/>
        <end position="457"/>
    </location>
</feature>
<keyword evidence="7 9" id="KW-0472">Membrane</keyword>
<sequence>MSTSRAGLRRSAPRDAGSLPVTRRERWTVGAVTAAFVAVVAFWALFTPVFDAPDETLHVNSAARLAEGGGWPDPGEARFQAMVADARGEAAWPAAERATFAELRAEDPGDVGLDQMTQHPPTYYLYVSVFLRAVDFVDLRVDVALLIARLSGLLFAAPLPLLVWDSVRRVTRSRRAGIVGAASLLAVPQLAHILGSVSNDVMMIAFGSAVVWLTVRLMTGDARRRVVVGLGVALALALLTKSTALPLVPFAGLALLLWPSALPLARRIRRTALAAVIALAGGWWWVRNLVVHGTLQPAGIVYEPTPWADGTGPDPLFFAEQLWQRVSSSFWGKFGWLDYPIPTFLSDILTVVCLAVVIGFAIRRGPLRWQTVVLAALPVVTFAAMLTQTWPSYVRTQLPAGMQGRYFFVIIVPLIVLSAVAWRRLVAPAYRRRAGVAIVLASAAMAVVGYTTEFALAYGGDARRTLDLLPGSDAANIAAVVLTALVGLTAVVAAVLFVGRGSSVPVLAHDADHREAHV</sequence>
<dbReference type="GO" id="GO:0005886">
    <property type="term" value="C:plasma membrane"/>
    <property type="evidence" value="ECO:0007669"/>
    <property type="project" value="UniProtKB-SubCell"/>
</dbReference>
<feature type="transmembrane region" description="Helical" evidence="9">
    <location>
        <begin position="369"/>
        <end position="386"/>
    </location>
</feature>
<evidence type="ECO:0000256" key="5">
    <source>
        <dbReference type="ARBA" id="ARBA00022692"/>
    </source>
</evidence>
<evidence type="ECO:0000313" key="11">
    <source>
        <dbReference type="Proteomes" id="UP001305498"/>
    </source>
</evidence>
<keyword evidence="6 9" id="KW-1133">Transmembrane helix</keyword>
<keyword evidence="2" id="KW-1003">Cell membrane</keyword>
<feature type="transmembrane region" description="Helical" evidence="9">
    <location>
        <begin position="406"/>
        <end position="422"/>
    </location>
</feature>